<comment type="caution">
    <text evidence="1">The sequence shown here is derived from an EMBL/GenBank/DDBJ whole genome shotgun (WGS) entry which is preliminary data.</text>
</comment>
<organism evidence="1 2">
    <name type="scientific">Moraxella catarrhalis</name>
    <name type="common">Branhamella catarrhalis</name>
    <dbReference type="NCBI Taxonomy" id="480"/>
    <lineage>
        <taxon>Bacteria</taxon>
        <taxon>Pseudomonadati</taxon>
        <taxon>Pseudomonadota</taxon>
        <taxon>Gammaproteobacteria</taxon>
        <taxon>Moraxellales</taxon>
        <taxon>Moraxellaceae</taxon>
        <taxon>Moraxella</taxon>
    </lineage>
</organism>
<dbReference type="PATRIC" id="fig|480.237.peg.2096"/>
<name>A0A198UI47_MORCA</name>
<dbReference type="EMBL" id="LXHC01000020">
    <property type="protein sequence ID" value="OAU96066.1"/>
    <property type="molecule type" value="Genomic_DNA"/>
</dbReference>
<evidence type="ECO:0000313" key="2">
    <source>
        <dbReference type="Proteomes" id="UP000078228"/>
    </source>
</evidence>
<proteinExistence type="predicted"/>
<evidence type="ECO:0000313" key="1">
    <source>
        <dbReference type="EMBL" id="OAU96066.1"/>
    </source>
</evidence>
<protein>
    <submittedName>
        <fullName evidence="1">Uncharacterized protein</fullName>
    </submittedName>
</protein>
<sequence length="50" mass="5782">MTSWRYDSCSINDLNSYAHHPSIPPIKAKAAQTSFAQKLDVENFKKNLWQ</sequence>
<keyword evidence="2" id="KW-1185">Reference proteome</keyword>
<gene>
    <name evidence="1" type="ORF">AO384_1103</name>
</gene>
<accession>A0A198UI47</accession>
<reference evidence="1 2" key="1">
    <citation type="journal article" date="2016" name="Genome Biol. Evol.">
        <title>Comparative Genomic Analyses of the Moraxella catarrhalis Serosensitive and Seroresistant Lineages Demonstrate Their Independent Evolution.</title>
        <authorList>
            <person name="Earl J.P."/>
            <person name="de Vries S.P."/>
            <person name="Ahmed A."/>
            <person name="Powell E."/>
            <person name="Schultz M.P."/>
            <person name="Hermans P.W."/>
            <person name="Hill D.J."/>
            <person name="Zhou Z."/>
            <person name="Constantinidou C.I."/>
            <person name="Hu F.Z."/>
            <person name="Bootsma H.J."/>
            <person name="Ehrlich G.D."/>
        </authorList>
    </citation>
    <scope>NUCLEOTIDE SEQUENCE [LARGE SCALE GENOMIC DNA]</scope>
    <source>
        <strain evidence="1 2">Z7542</strain>
    </source>
</reference>
<dbReference type="Proteomes" id="UP000078228">
    <property type="component" value="Unassembled WGS sequence"/>
</dbReference>
<dbReference type="AlphaFoldDB" id="A0A198UI47"/>